<name>A0AAN7Y3E4_ELEMC</name>
<comment type="caution">
    <text evidence="1">The sequence shown here is derived from an EMBL/GenBank/DDBJ whole genome shotgun (WGS) entry which is preliminary data.</text>
</comment>
<proteinExistence type="predicted"/>
<evidence type="ECO:0000313" key="1">
    <source>
        <dbReference type="EMBL" id="KAK5871339.1"/>
    </source>
</evidence>
<accession>A0AAN7Y3E4</accession>
<dbReference type="AlphaFoldDB" id="A0AAN7Y3E4"/>
<organism evidence="1 2">
    <name type="scientific">Eleginops maclovinus</name>
    <name type="common">Patagonian blennie</name>
    <name type="synonym">Eleginus maclovinus</name>
    <dbReference type="NCBI Taxonomy" id="56733"/>
    <lineage>
        <taxon>Eukaryota</taxon>
        <taxon>Metazoa</taxon>
        <taxon>Chordata</taxon>
        <taxon>Craniata</taxon>
        <taxon>Vertebrata</taxon>
        <taxon>Euteleostomi</taxon>
        <taxon>Actinopterygii</taxon>
        <taxon>Neopterygii</taxon>
        <taxon>Teleostei</taxon>
        <taxon>Neoteleostei</taxon>
        <taxon>Acanthomorphata</taxon>
        <taxon>Eupercaria</taxon>
        <taxon>Perciformes</taxon>
        <taxon>Notothenioidei</taxon>
        <taxon>Eleginopidae</taxon>
        <taxon>Eleginops</taxon>
    </lineage>
</organism>
<protein>
    <submittedName>
        <fullName evidence="1">Uncharacterized protein</fullName>
    </submittedName>
</protein>
<dbReference type="Proteomes" id="UP001346869">
    <property type="component" value="Unassembled WGS sequence"/>
</dbReference>
<sequence length="88" mass="9812">MKTIGGESSCLQVVNNTLTLHCQSIKFQGHAELPSFLLSSTFPTFSVYQDLKDADLRRSAELSVQEDEVFMHLPLRRSASARNATQLV</sequence>
<keyword evidence="2" id="KW-1185">Reference proteome</keyword>
<evidence type="ECO:0000313" key="2">
    <source>
        <dbReference type="Proteomes" id="UP001346869"/>
    </source>
</evidence>
<reference evidence="1 2" key="2">
    <citation type="journal article" date="2023" name="Mol. Biol. Evol.">
        <title>Genomics of Secondarily Temperate Adaptation in the Only Non-Antarctic Icefish.</title>
        <authorList>
            <person name="Rivera-Colon A.G."/>
            <person name="Rayamajhi N."/>
            <person name="Minhas B.F."/>
            <person name="Madrigal G."/>
            <person name="Bilyk K.T."/>
            <person name="Yoon V."/>
            <person name="Hune M."/>
            <person name="Gregory S."/>
            <person name="Cheng C.H.C."/>
            <person name="Catchen J.M."/>
        </authorList>
    </citation>
    <scope>NUCLEOTIDE SEQUENCE [LARGE SCALE GENOMIC DNA]</scope>
    <source>
        <strain evidence="1">JMC-PN-2008</strain>
    </source>
</reference>
<dbReference type="EMBL" id="JAUZQC010000005">
    <property type="protein sequence ID" value="KAK5871339.1"/>
    <property type="molecule type" value="Genomic_DNA"/>
</dbReference>
<reference evidence="1 2" key="1">
    <citation type="journal article" date="2023" name="Genes (Basel)">
        <title>Chromosome-Level Genome Assembly and Circadian Gene Repertoire of the Patagonia Blennie Eleginops maclovinus-The Closest Ancestral Proxy of Antarctic Cryonotothenioids.</title>
        <authorList>
            <person name="Cheng C.C."/>
            <person name="Rivera-Colon A.G."/>
            <person name="Minhas B.F."/>
            <person name="Wilson L."/>
            <person name="Rayamajhi N."/>
            <person name="Vargas-Chacoff L."/>
            <person name="Catchen J.M."/>
        </authorList>
    </citation>
    <scope>NUCLEOTIDE SEQUENCE [LARGE SCALE GENOMIC DNA]</scope>
    <source>
        <strain evidence="1">JMC-PN-2008</strain>
    </source>
</reference>
<gene>
    <name evidence="1" type="ORF">PBY51_004224</name>
</gene>